<dbReference type="Gramene" id="ERN19788">
    <property type="protein sequence ID" value="ERN19788"/>
    <property type="gene ID" value="AMTR_s00064p00123160"/>
</dbReference>
<dbReference type="PANTHER" id="PTHR33098">
    <property type="entry name" value="COTTON FIBER (DUF761)"/>
    <property type="match status" value="1"/>
</dbReference>
<keyword evidence="2" id="KW-1133">Transmembrane helix</keyword>
<proteinExistence type="predicted"/>
<feature type="compositionally biased region" description="Basic and acidic residues" evidence="1">
    <location>
        <begin position="127"/>
        <end position="157"/>
    </location>
</feature>
<dbReference type="InterPro" id="IPR008480">
    <property type="entry name" value="DUF761_pln"/>
</dbReference>
<dbReference type="PANTHER" id="PTHR33098:SF53">
    <property type="entry name" value="OS05G0540900 PROTEIN"/>
    <property type="match status" value="1"/>
</dbReference>
<dbReference type="Pfam" id="PF05553">
    <property type="entry name" value="DUF761"/>
    <property type="match status" value="1"/>
</dbReference>
<dbReference type="InterPro" id="IPR025520">
    <property type="entry name" value="DUF4408"/>
</dbReference>
<protein>
    <recommendedName>
        <fullName evidence="3">DUF4408 domain-containing protein</fullName>
    </recommendedName>
</protein>
<name>U5DH64_AMBTC</name>
<dbReference type="OMA" id="LYSWFTP"/>
<reference evidence="5" key="1">
    <citation type="journal article" date="2013" name="Science">
        <title>The Amborella genome and the evolution of flowering plants.</title>
        <authorList>
            <consortium name="Amborella Genome Project"/>
        </authorList>
    </citation>
    <scope>NUCLEOTIDE SEQUENCE [LARGE SCALE GENOMIC DNA]</scope>
</reference>
<organism evidence="4 5">
    <name type="scientific">Amborella trichopoda</name>
    <dbReference type="NCBI Taxonomy" id="13333"/>
    <lineage>
        <taxon>Eukaryota</taxon>
        <taxon>Viridiplantae</taxon>
        <taxon>Streptophyta</taxon>
        <taxon>Embryophyta</taxon>
        <taxon>Tracheophyta</taxon>
        <taxon>Spermatophyta</taxon>
        <taxon>Magnoliopsida</taxon>
        <taxon>Amborellales</taxon>
        <taxon>Amborellaceae</taxon>
        <taxon>Amborella</taxon>
    </lineage>
</organism>
<gene>
    <name evidence="4" type="ORF">AMTR_s00064p00123160</name>
</gene>
<feature type="transmembrane region" description="Helical" evidence="2">
    <location>
        <begin position="12"/>
        <end position="37"/>
    </location>
</feature>
<evidence type="ECO:0000256" key="2">
    <source>
        <dbReference type="SAM" id="Phobius"/>
    </source>
</evidence>
<dbReference type="KEGG" id="atr:18448183"/>
<dbReference type="Proteomes" id="UP000017836">
    <property type="component" value="Unassembled WGS sequence"/>
</dbReference>
<dbReference type="OrthoDB" id="1931904at2759"/>
<evidence type="ECO:0000313" key="5">
    <source>
        <dbReference type="Proteomes" id="UP000017836"/>
    </source>
</evidence>
<evidence type="ECO:0000259" key="3">
    <source>
        <dbReference type="Pfam" id="PF14364"/>
    </source>
</evidence>
<dbReference type="HOGENOM" id="CLU_063778_1_0_1"/>
<dbReference type="eggNOG" id="ENOG502RYM2">
    <property type="taxonomic scope" value="Eukaryota"/>
</dbReference>
<keyword evidence="5" id="KW-1185">Reference proteome</keyword>
<evidence type="ECO:0000313" key="4">
    <source>
        <dbReference type="EMBL" id="ERN19788.1"/>
    </source>
</evidence>
<sequence>MLEEGIWASMHGWLTPMVLFLLLNLVIGTIAVSSSLAQKDHNNKKLERRSSVLERLKSINLYRQRTAEVAHLTETFAFNEPLIEERETEPPLLERERVLVAERKRETFVEREREPLVERERVTFVERESEAHDTEDEEHHFVRSKTETQVKGKEPPLKRKMKKSMSVKSTSASFEGPAIVARPASVRVKSTTAEEGSDEVDAKADDFINKFKQQLKLQRLESLVRYKEMINRGK</sequence>
<keyword evidence="2" id="KW-0472">Membrane</keyword>
<dbReference type="AlphaFoldDB" id="U5DH64"/>
<dbReference type="EMBL" id="KI392064">
    <property type="protein sequence ID" value="ERN19788.1"/>
    <property type="molecule type" value="Genomic_DNA"/>
</dbReference>
<feature type="domain" description="DUF4408" evidence="3">
    <location>
        <begin position="6"/>
        <end position="36"/>
    </location>
</feature>
<feature type="region of interest" description="Disordered" evidence="1">
    <location>
        <begin position="127"/>
        <end position="174"/>
    </location>
</feature>
<evidence type="ECO:0000256" key="1">
    <source>
        <dbReference type="SAM" id="MobiDB-lite"/>
    </source>
</evidence>
<dbReference type="Pfam" id="PF14364">
    <property type="entry name" value="DUF4408"/>
    <property type="match status" value="1"/>
</dbReference>
<accession>U5DH64</accession>
<keyword evidence="2" id="KW-0812">Transmembrane</keyword>